<reference evidence="2 3" key="1">
    <citation type="submission" date="2006-03" db="EMBL/GenBank/DDBJ databases">
        <title>Complete sequence of Methylobacillus flagellatus KT.</title>
        <authorList>
            <consortium name="US DOE Joint Genome Institute"/>
            <person name="Copeland A."/>
            <person name="Lucas S."/>
            <person name="Lapidus A."/>
            <person name="Barry K."/>
            <person name="Detter J.C."/>
            <person name="Glavina del Rio T."/>
            <person name="Hammon N."/>
            <person name="Israni S."/>
            <person name="Dalin E."/>
            <person name="Tice H."/>
            <person name="Pitluck S."/>
            <person name="Brettin T."/>
            <person name="Bruce D."/>
            <person name="Han C."/>
            <person name="Tapia R."/>
            <person name="Saunders E."/>
            <person name="Gilna P."/>
            <person name="Schmutz J."/>
            <person name="Larimer F."/>
            <person name="Land M."/>
            <person name="Kyrpides N."/>
            <person name="Anderson I."/>
            <person name="Richardson P."/>
        </authorList>
    </citation>
    <scope>NUCLEOTIDE SEQUENCE [LARGE SCALE GENOMIC DNA]</scope>
    <source>
        <strain evidence="3">KT / ATCC 51484 / DSM 6875</strain>
    </source>
</reference>
<dbReference type="AlphaFoldDB" id="Q1H1B0"/>
<keyword evidence="1" id="KW-1133">Transmembrane helix</keyword>
<feature type="transmembrane region" description="Helical" evidence="1">
    <location>
        <begin position="64"/>
        <end position="86"/>
    </location>
</feature>
<sequence>MHWLFIGLASIVEKVVTWFILRGLKKSAYFLGYVTFIIGLFTAFLSATYIGLNVLRPITPTGVAFGLAFLPPSTPAFISFYVTVLITKRVYDWHKHLSRDFTQATLRF</sequence>
<accession>Q1H1B0</accession>
<dbReference type="EMBL" id="CP000284">
    <property type="protein sequence ID" value="ABE49727.1"/>
    <property type="molecule type" value="Genomic_DNA"/>
</dbReference>
<dbReference type="Proteomes" id="UP000002440">
    <property type="component" value="Chromosome"/>
</dbReference>
<proteinExistence type="predicted"/>
<gene>
    <name evidence="2" type="ordered locus">Mfla_1459</name>
</gene>
<dbReference type="HOGENOM" id="CLU_2193850_0_0_4"/>
<keyword evidence="1" id="KW-0472">Membrane</keyword>
<keyword evidence="1" id="KW-0812">Transmembrane</keyword>
<feature type="transmembrane region" description="Helical" evidence="1">
    <location>
        <begin position="30"/>
        <end position="52"/>
    </location>
</feature>
<evidence type="ECO:0000256" key="1">
    <source>
        <dbReference type="SAM" id="Phobius"/>
    </source>
</evidence>
<protein>
    <submittedName>
        <fullName evidence="2">Uncharacterized protein</fullName>
    </submittedName>
</protein>
<evidence type="ECO:0000313" key="3">
    <source>
        <dbReference type="Proteomes" id="UP000002440"/>
    </source>
</evidence>
<dbReference type="KEGG" id="mfa:Mfla_1459"/>
<dbReference type="STRING" id="265072.Mfla_1459"/>
<evidence type="ECO:0000313" key="2">
    <source>
        <dbReference type="EMBL" id="ABE49727.1"/>
    </source>
</evidence>
<name>Q1H1B0_METFK</name>
<keyword evidence="3" id="KW-1185">Reference proteome</keyword>
<organism evidence="2 3">
    <name type="scientific">Methylobacillus flagellatus (strain ATCC 51484 / DSM 6875 / VKM B-1610 / KT)</name>
    <dbReference type="NCBI Taxonomy" id="265072"/>
    <lineage>
        <taxon>Bacteria</taxon>
        <taxon>Pseudomonadati</taxon>
        <taxon>Pseudomonadota</taxon>
        <taxon>Betaproteobacteria</taxon>
        <taxon>Nitrosomonadales</taxon>
        <taxon>Methylophilaceae</taxon>
        <taxon>Methylobacillus</taxon>
    </lineage>
</organism>